<dbReference type="EMBL" id="CP036172">
    <property type="protein sequence ID" value="QSZ67078.1"/>
    <property type="molecule type" value="Genomic_DNA"/>
</dbReference>
<evidence type="ECO:0000256" key="4">
    <source>
        <dbReference type="ARBA" id="ARBA00023014"/>
    </source>
</evidence>
<dbReference type="GeneID" id="76423894"/>
<dbReference type="InterPro" id="IPR013785">
    <property type="entry name" value="Aldolase_TIM"/>
</dbReference>
<evidence type="ECO:0000313" key="7">
    <source>
        <dbReference type="Proteomes" id="UP001042704"/>
    </source>
</evidence>
<dbReference type="AlphaFoldDB" id="A0A8A3S4K9"/>
<dbReference type="Pfam" id="PF04055">
    <property type="entry name" value="Radical_SAM"/>
    <property type="match status" value="1"/>
</dbReference>
<evidence type="ECO:0000256" key="1">
    <source>
        <dbReference type="ARBA" id="ARBA00022691"/>
    </source>
</evidence>
<dbReference type="InterPro" id="IPR058240">
    <property type="entry name" value="rSAM_sf"/>
</dbReference>
<dbReference type="SMART" id="SM00729">
    <property type="entry name" value="Elp3"/>
    <property type="match status" value="1"/>
</dbReference>
<dbReference type="PANTHER" id="PTHR43726:SF1">
    <property type="entry name" value="BIOTIN SYNTHASE"/>
    <property type="match status" value="1"/>
</dbReference>
<dbReference type="Proteomes" id="UP001042704">
    <property type="component" value="Chromosome"/>
</dbReference>
<feature type="domain" description="Radical SAM core" evidence="5">
    <location>
        <begin position="89"/>
        <end position="296"/>
    </location>
</feature>
<dbReference type="InterPro" id="IPR006638">
    <property type="entry name" value="Elp3/MiaA/NifB-like_rSAM"/>
</dbReference>
<proteinExistence type="predicted"/>
<keyword evidence="2" id="KW-0479">Metal-binding</keyword>
<evidence type="ECO:0000256" key="2">
    <source>
        <dbReference type="ARBA" id="ARBA00022723"/>
    </source>
</evidence>
<dbReference type="PANTHER" id="PTHR43726">
    <property type="entry name" value="3-METHYLORNITHINE SYNTHASE"/>
    <property type="match status" value="1"/>
</dbReference>
<dbReference type="SFLD" id="SFLDS00029">
    <property type="entry name" value="Radical_SAM"/>
    <property type="match status" value="1"/>
</dbReference>
<name>A0A8A3S4K9_9EURY</name>
<dbReference type="GO" id="GO:0016740">
    <property type="term" value="F:transferase activity"/>
    <property type="evidence" value="ECO:0007669"/>
    <property type="project" value="TreeGrafter"/>
</dbReference>
<evidence type="ECO:0000313" key="6">
    <source>
        <dbReference type="EMBL" id="QSZ67078.1"/>
    </source>
</evidence>
<evidence type="ECO:0000256" key="3">
    <source>
        <dbReference type="ARBA" id="ARBA00023004"/>
    </source>
</evidence>
<keyword evidence="7" id="KW-1185">Reference proteome</keyword>
<dbReference type="GO" id="GO:0051536">
    <property type="term" value="F:iron-sulfur cluster binding"/>
    <property type="evidence" value="ECO:0007669"/>
    <property type="project" value="UniProtKB-KW"/>
</dbReference>
<dbReference type="SUPFAM" id="SSF102114">
    <property type="entry name" value="Radical SAM enzymes"/>
    <property type="match status" value="1"/>
</dbReference>
<sequence length="321" mass="34369">MDWLRLKAELLARGRVKVVGVPAKQYVSSSTAGPGAGGTGSLFFSVDGRRVRLSVDPEADLTLIHEGMGKATIPFGGELVRGVLEPAPLHCPRQAYITLSERCIFSCKYCAVPLNQGRIKMLDEVIEMVRSVLGEIDAISITSGVAGSVAEEERRTIGIVRLLVPFGLPIGVSIYPTPQTPRLLREAGVAEVKFNLEAATPGLFAEMCPGQDWNLLWEVLEESVGLFGKNHVQSNVIVGLGESDEEMEAVIRRLCSIGVIPVLRPLSPGAGLAHFARPSAERLLRLHAVLKKALDEAGLDPAAARTMCAACTGCDLIPGRD</sequence>
<keyword evidence="1" id="KW-0949">S-adenosyl-L-methionine</keyword>
<evidence type="ECO:0000259" key="5">
    <source>
        <dbReference type="PROSITE" id="PS51918"/>
    </source>
</evidence>
<keyword evidence="3" id="KW-0408">Iron</keyword>
<dbReference type="Gene3D" id="3.20.20.70">
    <property type="entry name" value="Aldolase class I"/>
    <property type="match status" value="1"/>
</dbReference>
<dbReference type="KEGG" id="maqe:RJ40_05995"/>
<dbReference type="GO" id="GO:0046872">
    <property type="term" value="F:metal ion binding"/>
    <property type="evidence" value="ECO:0007669"/>
    <property type="project" value="UniProtKB-KW"/>
</dbReference>
<dbReference type="InterPro" id="IPR007197">
    <property type="entry name" value="rSAM"/>
</dbReference>
<reference evidence="6" key="1">
    <citation type="journal article" date="2001" name="Int. J. Syst. Evol. Microbiol.">
        <title>Methanofollis aquaemaris sp. nov., a methanogen isolated from an aquaculture fish pond.</title>
        <authorList>
            <person name="Lai M.C."/>
            <person name="Chen S.C."/>
        </authorList>
    </citation>
    <scope>NUCLEOTIDE SEQUENCE</scope>
    <source>
        <strain evidence="6">N2F9704</strain>
    </source>
</reference>
<accession>A0A8A3S4K9</accession>
<dbReference type="InterPro" id="IPR034422">
    <property type="entry name" value="HydE/PylB-like"/>
</dbReference>
<dbReference type="PROSITE" id="PS51918">
    <property type="entry name" value="RADICAL_SAM"/>
    <property type="match status" value="1"/>
</dbReference>
<keyword evidence="4" id="KW-0411">Iron-sulfur</keyword>
<dbReference type="RefSeq" id="WP_265582449.1">
    <property type="nucleotide sequence ID" value="NZ_CP036172.1"/>
</dbReference>
<organism evidence="6 7">
    <name type="scientific">Methanofollis aquaemaris</name>
    <dbReference type="NCBI Taxonomy" id="126734"/>
    <lineage>
        <taxon>Archaea</taxon>
        <taxon>Methanobacteriati</taxon>
        <taxon>Methanobacteriota</taxon>
        <taxon>Stenosarchaea group</taxon>
        <taxon>Methanomicrobia</taxon>
        <taxon>Methanomicrobiales</taxon>
        <taxon>Methanomicrobiaceae</taxon>
        <taxon>Methanofollis</taxon>
    </lineage>
</organism>
<protein>
    <submittedName>
        <fullName evidence="6">Radical SAM protein</fullName>
    </submittedName>
</protein>
<reference evidence="6" key="2">
    <citation type="submission" date="2019-02" db="EMBL/GenBank/DDBJ databases">
        <authorList>
            <person name="Chen S.-C."/>
            <person name="Chien H.-H."/>
            <person name="Lai M.-C."/>
        </authorList>
    </citation>
    <scope>NUCLEOTIDE SEQUENCE</scope>
    <source>
        <strain evidence="6">N2F9704</strain>
    </source>
</reference>
<gene>
    <name evidence="6" type="ORF">RJ40_05995</name>
</gene>